<dbReference type="Gene3D" id="3.30.70.270">
    <property type="match status" value="1"/>
</dbReference>
<dbReference type="Proteomes" id="UP000619265">
    <property type="component" value="Unassembled WGS sequence"/>
</dbReference>
<keyword evidence="14" id="KW-0233">DNA recombination</keyword>
<dbReference type="InterPro" id="IPR050951">
    <property type="entry name" value="Retrovirus_Pol_polyprotein"/>
</dbReference>
<dbReference type="Pfam" id="PF17917">
    <property type="entry name" value="RT_RNaseH"/>
    <property type="match status" value="1"/>
</dbReference>
<keyword evidence="13" id="KW-0238">DNA-binding</keyword>
<comment type="caution">
    <text evidence="17">The sequence shown here is derived from an EMBL/GenBank/DDBJ whole genome shotgun (WGS) entry which is preliminary data.</text>
</comment>
<dbReference type="GO" id="GO:0006508">
    <property type="term" value="P:proteolysis"/>
    <property type="evidence" value="ECO:0007669"/>
    <property type="project" value="UniProtKB-KW"/>
</dbReference>
<dbReference type="Pfam" id="PF00078">
    <property type="entry name" value="RVT_1"/>
    <property type="match status" value="1"/>
</dbReference>
<reference evidence="17" key="2">
    <citation type="submission" date="2020-03" db="EMBL/GenBank/DDBJ databases">
        <title>Walnut 2.0.</title>
        <authorList>
            <person name="Marrano A."/>
            <person name="Britton M."/>
            <person name="Zimin A.V."/>
            <person name="Zaini P.A."/>
            <person name="Workman R."/>
            <person name="Puiu D."/>
            <person name="Bianco L."/>
            <person name="Allen B.J."/>
            <person name="Troggio M."/>
            <person name="Leslie C.A."/>
            <person name="Timp W."/>
            <person name="Dendekar A."/>
            <person name="Salzberg S.L."/>
            <person name="Neale D.B."/>
        </authorList>
    </citation>
    <scope>NUCLEOTIDE SEQUENCE</scope>
    <source>
        <tissue evidence="17">Leaves</tissue>
    </source>
</reference>
<evidence type="ECO:0000256" key="10">
    <source>
        <dbReference type="ARBA" id="ARBA00022908"/>
    </source>
</evidence>
<evidence type="ECO:0000313" key="17">
    <source>
        <dbReference type="EMBL" id="KAF5471905.1"/>
    </source>
</evidence>
<dbReference type="GO" id="GO:0003887">
    <property type="term" value="F:DNA-directed DNA polymerase activity"/>
    <property type="evidence" value="ECO:0007669"/>
    <property type="project" value="UniProtKB-KW"/>
</dbReference>
<organism evidence="17 18">
    <name type="scientific">Juglans regia</name>
    <name type="common">English walnut</name>
    <dbReference type="NCBI Taxonomy" id="51240"/>
    <lineage>
        <taxon>Eukaryota</taxon>
        <taxon>Viridiplantae</taxon>
        <taxon>Streptophyta</taxon>
        <taxon>Embryophyta</taxon>
        <taxon>Tracheophyta</taxon>
        <taxon>Spermatophyta</taxon>
        <taxon>Magnoliopsida</taxon>
        <taxon>eudicotyledons</taxon>
        <taxon>Gunneridae</taxon>
        <taxon>Pentapetalae</taxon>
        <taxon>rosids</taxon>
        <taxon>fabids</taxon>
        <taxon>Fagales</taxon>
        <taxon>Juglandaceae</taxon>
        <taxon>Juglans</taxon>
    </lineage>
</organism>
<dbReference type="InterPro" id="IPR041373">
    <property type="entry name" value="RT_RNaseH"/>
</dbReference>
<dbReference type="GO" id="GO:0046872">
    <property type="term" value="F:metal ion binding"/>
    <property type="evidence" value="ECO:0007669"/>
    <property type="project" value="UniProtKB-KW"/>
</dbReference>
<dbReference type="FunFam" id="3.10.10.10:FF:000007">
    <property type="entry name" value="Retrovirus-related Pol polyprotein from transposon 17.6-like Protein"/>
    <property type="match status" value="1"/>
</dbReference>
<name>A0A834D0H6_JUGRE</name>
<dbReference type="PROSITE" id="PS50878">
    <property type="entry name" value="RT_POL"/>
    <property type="match status" value="1"/>
</dbReference>
<dbReference type="Pfam" id="PF17921">
    <property type="entry name" value="Integrase_H2C2"/>
    <property type="match status" value="1"/>
</dbReference>
<evidence type="ECO:0000256" key="1">
    <source>
        <dbReference type="ARBA" id="ARBA00022670"/>
    </source>
</evidence>
<dbReference type="InterPro" id="IPR036397">
    <property type="entry name" value="RNaseH_sf"/>
</dbReference>
<keyword evidence="9" id="KW-0460">Magnesium</keyword>
<dbReference type="Pfam" id="PF24626">
    <property type="entry name" value="SH3_Tf2-1"/>
    <property type="match status" value="1"/>
</dbReference>
<evidence type="ECO:0000256" key="6">
    <source>
        <dbReference type="ARBA" id="ARBA00022750"/>
    </source>
</evidence>
<dbReference type="InterPro" id="IPR001584">
    <property type="entry name" value="Integrase_cat-core"/>
</dbReference>
<evidence type="ECO:0000256" key="9">
    <source>
        <dbReference type="ARBA" id="ARBA00022842"/>
    </source>
</evidence>
<dbReference type="Gene3D" id="3.10.10.10">
    <property type="entry name" value="HIV Type 1 Reverse Transcriptase, subunit A, domain 1"/>
    <property type="match status" value="1"/>
</dbReference>
<dbReference type="Gene3D" id="3.10.20.370">
    <property type="match status" value="1"/>
</dbReference>
<sequence length="965" mass="110195">MEFGESSGEENTDVIGEVAVEPVEVEAEMASISLQSMIGGGGPKILRLIACIGKKKLFPFDGQKVSLKGLTVSQSNLIDDDESFETFGCGSKGIFLQIVAYSSIEPSSLQDEQVQHLLQQYMEKTEIEKIVKELLNSEVIRPSQSPFSSPVLLVRKSDGTGRMCIDYRALNEATFKDKYPILVVVELLDELSGSTIFSKLDLWAGYHQIRMRDEDFHKTTFRTCEGHYEFLVMPFGLTNAPSTFQGLMNEVFRPFLRQFVIFFFDDILVYSRDLSSHLDDLSTVLQTLQHHQLYAKQSKYLATKSFNDLKVVVTSPPVLALLDFTKAFIIECDACATGIRAILMQDQRPLTFFSQALKGKNLTLSTYEKEFLALVLAVKKWRPYLLGSTFVIKTDHHSLKYLLKQKISSVAQQRWLSKLLGYEFTMEYKQGVENKVVDALSHKDQVDELGELAALSFPTPTWLLELKAAYDADQDVHKLITAFHFDPTSNSSFKLRHGIFFKKDIIYVPDSLPLKQQILNYLHSSPTAGHSSFHKCLHRARVDFYWPGLKHDVKQFIRECETCQRNKIQNLLQAGFLQPLPIPEQICTDLSMAFAEGLPISKGYSIIMFILERNFRLQGVKSSAYHPQSDGQTKAVNKCLEHFLRSFSVDKPKLWVDWLSLAEWWYNSIFHTSTKMTPFEAIYGTPPIRLQAYIPGLTVNQSVDQLLQTCAQILVTLKSNLSLAQDRMKYYYDKRRTDREFSVGDWVYLKVQPYRQQSVAVSRNLKLSPCYFGSLQITHIIGKVAYRLCLPSDSLLHPVFHVSVLKKKIGDQLTPFSSLPPVDLQGELRPQLEKILERRSVKRDNRAVVEVLIQSEGARVEDSTWEPYWKLRQQFSHLVGKYPASWGFGPGYDRFLFTQEAVDLPKNVALHDTAELEIPEFERMKVERQISASLYAVNGVHEYMETVHDPPEALWDLPPLCSLFC</sequence>
<evidence type="ECO:0000256" key="8">
    <source>
        <dbReference type="ARBA" id="ARBA00022801"/>
    </source>
</evidence>
<dbReference type="GO" id="GO:0003964">
    <property type="term" value="F:RNA-directed DNA polymerase activity"/>
    <property type="evidence" value="ECO:0007669"/>
    <property type="project" value="UniProtKB-KW"/>
</dbReference>
<dbReference type="GO" id="GO:0015074">
    <property type="term" value="P:DNA integration"/>
    <property type="evidence" value="ECO:0007669"/>
    <property type="project" value="UniProtKB-KW"/>
</dbReference>
<dbReference type="SUPFAM" id="SSF56672">
    <property type="entry name" value="DNA/RNA polymerases"/>
    <property type="match status" value="1"/>
</dbReference>
<keyword evidence="3" id="KW-0548">Nucleotidyltransferase</keyword>
<keyword evidence="5" id="KW-0479">Metal-binding</keyword>
<feature type="domain" description="Integrase catalytic" evidence="16">
    <location>
        <begin position="568"/>
        <end position="686"/>
    </location>
</feature>
<dbReference type="Gramene" id="Jr04_05320_p1">
    <property type="protein sequence ID" value="cds.Jr04_05320_p1"/>
    <property type="gene ID" value="Jr04_05320"/>
</dbReference>
<evidence type="ECO:0000256" key="2">
    <source>
        <dbReference type="ARBA" id="ARBA00022679"/>
    </source>
</evidence>
<evidence type="ECO:0000256" key="4">
    <source>
        <dbReference type="ARBA" id="ARBA00022722"/>
    </source>
</evidence>
<keyword evidence="10" id="KW-0229">DNA integration</keyword>
<evidence type="ECO:0000256" key="14">
    <source>
        <dbReference type="ARBA" id="ARBA00023172"/>
    </source>
</evidence>
<protein>
    <recommendedName>
        <fullName evidence="19">Reverse transcriptase</fullName>
    </recommendedName>
</protein>
<feature type="domain" description="Reverse transcriptase" evidence="15">
    <location>
        <begin position="135"/>
        <end position="313"/>
    </location>
</feature>
<dbReference type="Gene3D" id="3.30.420.10">
    <property type="entry name" value="Ribonuclease H-like superfamily/Ribonuclease H"/>
    <property type="match status" value="1"/>
</dbReference>
<reference evidence="17" key="1">
    <citation type="submission" date="2015-10" db="EMBL/GenBank/DDBJ databases">
        <authorList>
            <person name="Martinez-Garcia P.J."/>
            <person name="Crepeau M.W."/>
            <person name="Puiu D."/>
            <person name="Gonzalez-Ibeas D."/>
            <person name="Whalen J."/>
            <person name="Stevens K."/>
            <person name="Paul R."/>
            <person name="Butterfield T."/>
            <person name="Britton M."/>
            <person name="Reagan R."/>
            <person name="Chakraborty S."/>
            <person name="Walawage S.L."/>
            <person name="Vasquez-Gross H.A."/>
            <person name="Cardeno C."/>
            <person name="Famula R."/>
            <person name="Pratt K."/>
            <person name="Kuruganti S."/>
            <person name="Aradhya M.K."/>
            <person name="Leslie C.A."/>
            <person name="Dandekar A.M."/>
            <person name="Salzberg S.L."/>
            <person name="Wegrzyn J.L."/>
            <person name="Langley C.H."/>
            <person name="Neale D.B."/>
        </authorList>
    </citation>
    <scope>NUCLEOTIDE SEQUENCE</scope>
    <source>
        <tissue evidence="17">Leaves</tissue>
    </source>
</reference>
<dbReference type="InterPro" id="IPR041588">
    <property type="entry name" value="Integrase_H2C2"/>
</dbReference>
<evidence type="ECO:0000256" key="11">
    <source>
        <dbReference type="ARBA" id="ARBA00022918"/>
    </source>
</evidence>
<dbReference type="GO" id="GO:0004190">
    <property type="term" value="F:aspartic-type endopeptidase activity"/>
    <property type="evidence" value="ECO:0007669"/>
    <property type="project" value="UniProtKB-KW"/>
</dbReference>
<keyword evidence="8" id="KW-0378">Hydrolase</keyword>
<gene>
    <name evidence="17" type="ORF">F2P56_008668</name>
</gene>
<dbReference type="EMBL" id="LIHL02000004">
    <property type="protein sequence ID" value="KAF5471905.1"/>
    <property type="molecule type" value="Genomic_DNA"/>
</dbReference>
<dbReference type="CDD" id="cd09274">
    <property type="entry name" value="RNase_HI_RT_Ty3"/>
    <property type="match status" value="1"/>
</dbReference>
<evidence type="ECO:0000259" key="16">
    <source>
        <dbReference type="PROSITE" id="PS50994"/>
    </source>
</evidence>
<dbReference type="InterPro" id="IPR056924">
    <property type="entry name" value="SH3_Tf2-1"/>
</dbReference>
<dbReference type="CDD" id="cd01647">
    <property type="entry name" value="RT_LTR"/>
    <property type="match status" value="1"/>
</dbReference>
<keyword evidence="7" id="KW-0255">Endonuclease</keyword>
<dbReference type="PANTHER" id="PTHR37984:SF5">
    <property type="entry name" value="PROTEIN NYNRIN-LIKE"/>
    <property type="match status" value="1"/>
</dbReference>
<evidence type="ECO:0000313" key="18">
    <source>
        <dbReference type="Proteomes" id="UP000619265"/>
    </source>
</evidence>
<accession>A0A834D0H6</accession>
<keyword evidence="6" id="KW-0064">Aspartyl protease</keyword>
<dbReference type="Gene3D" id="1.10.340.70">
    <property type="match status" value="1"/>
</dbReference>
<dbReference type="PANTHER" id="PTHR37984">
    <property type="entry name" value="PROTEIN CBG26694"/>
    <property type="match status" value="1"/>
</dbReference>
<keyword evidence="2" id="KW-0808">Transferase</keyword>
<keyword evidence="11" id="KW-0695">RNA-directed DNA polymerase</keyword>
<evidence type="ECO:0000256" key="3">
    <source>
        <dbReference type="ARBA" id="ARBA00022695"/>
    </source>
</evidence>
<dbReference type="AlphaFoldDB" id="A0A834D0H6"/>
<evidence type="ECO:0000256" key="5">
    <source>
        <dbReference type="ARBA" id="ARBA00022723"/>
    </source>
</evidence>
<keyword evidence="1" id="KW-0645">Protease</keyword>
<evidence type="ECO:0000256" key="13">
    <source>
        <dbReference type="ARBA" id="ARBA00023125"/>
    </source>
</evidence>
<dbReference type="InterPro" id="IPR043502">
    <property type="entry name" value="DNA/RNA_pol_sf"/>
</dbReference>
<dbReference type="GO" id="GO:0006310">
    <property type="term" value="P:DNA recombination"/>
    <property type="evidence" value="ECO:0007669"/>
    <property type="project" value="UniProtKB-KW"/>
</dbReference>
<keyword evidence="4" id="KW-0540">Nuclease</keyword>
<dbReference type="FunFam" id="1.10.340.70:FF:000001">
    <property type="entry name" value="Retrovirus-related Pol polyprotein from transposon gypsy-like Protein"/>
    <property type="match status" value="1"/>
</dbReference>
<evidence type="ECO:0000256" key="7">
    <source>
        <dbReference type="ARBA" id="ARBA00022759"/>
    </source>
</evidence>
<dbReference type="GO" id="GO:0003677">
    <property type="term" value="F:DNA binding"/>
    <property type="evidence" value="ECO:0007669"/>
    <property type="project" value="UniProtKB-KW"/>
</dbReference>
<dbReference type="InterPro" id="IPR000477">
    <property type="entry name" value="RT_dom"/>
</dbReference>
<dbReference type="SUPFAM" id="SSF53098">
    <property type="entry name" value="Ribonuclease H-like"/>
    <property type="match status" value="1"/>
</dbReference>
<dbReference type="GO" id="GO:0004519">
    <property type="term" value="F:endonuclease activity"/>
    <property type="evidence" value="ECO:0007669"/>
    <property type="project" value="UniProtKB-KW"/>
</dbReference>
<evidence type="ECO:0008006" key="19">
    <source>
        <dbReference type="Google" id="ProtNLM"/>
    </source>
</evidence>
<evidence type="ECO:0000259" key="15">
    <source>
        <dbReference type="PROSITE" id="PS50878"/>
    </source>
</evidence>
<proteinExistence type="predicted"/>
<dbReference type="InterPro" id="IPR043128">
    <property type="entry name" value="Rev_trsase/Diguanyl_cyclase"/>
</dbReference>
<dbReference type="InterPro" id="IPR012337">
    <property type="entry name" value="RNaseH-like_sf"/>
</dbReference>
<dbReference type="PROSITE" id="PS50994">
    <property type="entry name" value="INTEGRASE"/>
    <property type="match status" value="1"/>
</dbReference>
<evidence type="ECO:0000256" key="12">
    <source>
        <dbReference type="ARBA" id="ARBA00022932"/>
    </source>
</evidence>
<keyword evidence="12" id="KW-0239">DNA-directed DNA polymerase</keyword>